<dbReference type="RefSeq" id="WP_045959003.1">
    <property type="nucleotide sequence ID" value="NZ_FO704551.1"/>
</dbReference>
<dbReference type="KEGG" id="xpo:XPG1_2299"/>
<dbReference type="STRING" id="1354304.XPG1_2299"/>
<keyword evidence="2" id="KW-1185">Reference proteome</keyword>
<evidence type="ECO:0000313" key="2">
    <source>
        <dbReference type="Proteomes" id="UP000032735"/>
    </source>
</evidence>
<dbReference type="HOGENOM" id="CLU_921183_0_0_6"/>
<evidence type="ECO:0000313" key="1">
    <source>
        <dbReference type="EMBL" id="CDG21954.1"/>
    </source>
</evidence>
<dbReference type="AlphaFoldDB" id="A0A068R4J0"/>
<protein>
    <submittedName>
        <fullName evidence="1">Uncharacterized protein</fullName>
    </submittedName>
</protein>
<dbReference type="EMBL" id="FO704551">
    <property type="protein sequence ID" value="CDG21954.1"/>
    <property type="molecule type" value="Genomic_DNA"/>
</dbReference>
<dbReference type="OrthoDB" id="6441762at2"/>
<reference evidence="1 2" key="1">
    <citation type="submission" date="2013-07" db="EMBL/GenBank/DDBJ databases">
        <authorList>
            <person name="Genoscope - CEA"/>
        </authorList>
    </citation>
    <scope>NUCLEOTIDE SEQUENCE [LARGE SCALE GENOMIC DNA]</scope>
    <source>
        <strain evidence="1 2">G6</strain>
    </source>
</reference>
<proteinExistence type="predicted"/>
<dbReference type="Proteomes" id="UP000032735">
    <property type="component" value="Chromosome"/>
</dbReference>
<sequence>MKKENESIIQYLIGYLVTNTHSLDYYMHTKEFDDPNLNIPEEIKEIINGVVLSQRKRIRILSEILDKRLYKHVLLFFSLSIKIISENILHVEWNDFRSTLPNLRWNDADLCALDFMKYIINKGSFLSYVNGFFIYQIIRYEISILEVLNNARKMNYNSLSISGYKRDDNYPVVMVKPVYNTYDFDIVTMIKKLRKKNDNIEIELSDKDFFENKKTNILTYISWHDKKVRTIKVSTLLMKLIKESYSLSTYKKICDKIFSSELSDNDFLKVDSIFIKLESLGVIRWFSKSKLKKYK</sequence>
<gene>
    <name evidence="1" type="ORF">XPG1_2299</name>
</gene>
<organism evidence="1 2">
    <name type="scientific">Xenorhabdus poinarii G6</name>
    <dbReference type="NCBI Taxonomy" id="1354304"/>
    <lineage>
        <taxon>Bacteria</taxon>
        <taxon>Pseudomonadati</taxon>
        <taxon>Pseudomonadota</taxon>
        <taxon>Gammaproteobacteria</taxon>
        <taxon>Enterobacterales</taxon>
        <taxon>Morganellaceae</taxon>
        <taxon>Xenorhabdus</taxon>
    </lineage>
</organism>
<name>A0A068R4J0_9GAMM</name>
<accession>A0A068R4J0</accession>